<dbReference type="Gene3D" id="3.40.50.300">
    <property type="entry name" value="P-loop containing nucleotide triphosphate hydrolases"/>
    <property type="match status" value="1"/>
</dbReference>
<feature type="compositionally biased region" description="Basic and acidic residues" evidence="4">
    <location>
        <begin position="282"/>
        <end position="325"/>
    </location>
</feature>
<feature type="compositionally biased region" description="Gly residues" evidence="4">
    <location>
        <begin position="328"/>
        <end position="337"/>
    </location>
</feature>
<dbReference type="EMBL" id="EF677882">
    <property type="protein sequence ID" value="ABR17678.1"/>
    <property type="molecule type" value="mRNA"/>
</dbReference>
<organism evidence="6">
    <name type="scientific">Picea sitchensis</name>
    <name type="common">Sitka spruce</name>
    <name type="synonym">Pinus sitchensis</name>
    <dbReference type="NCBI Taxonomy" id="3332"/>
    <lineage>
        <taxon>Eukaryota</taxon>
        <taxon>Viridiplantae</taxon>
        <taxon>Streptophyta</taxon>
        <taxon>Embryophyta</taxon>
        <taxon>Tracheophyta</taxon>
        <taxon>Spermatophyta</taxon>
        <taxon>Pinopsida</taxon>
        <taxon>Pinidae</taxon>
        <taxon>Conifers I</taxon>
        <taxon>Pinales</taxon>
        <taxon>Pinaceae</taxon>
        <taxon>Picea</taxon>
    </lineage>
</organism>
<reference evidence="6" key="1">
    <citation type="submission" date="2007-06" db="EMBL/GenBank/DDBJ databases">
        <title>Full length cDNA sequences from Sitka Spruce (Picea sitchensis).</title>
        <authorList>
            <person name="Ralph S.G."/>
            <person name="Chun H.E."/>
            <person name="Liao N."/>
            <person name="Ali J."/>
            <person name="Reid K."/>
            <person name="Kolosova N."/>
            <person name="Cooper N."/>
            <person name="Cullis C."/>
            <person name="Jancsik S."/>
            <person name="Moore R."/>
            <person name="Mayo M."/>
            <person name="Wagner S."/>
            <person name="Holt R.A."/>
            <person name="Jones S.J.M."/>
            <person name="Marra M.A."/>
            <person name="Ritland C.E."/>
            <person name="Ritland K."/>
            <person name="Bohlmann J."/>
        </authorList>
    </citation>
    <scope>NUCLEOTIDE SEQUENCE</scope>
    <source>
        <tissue evidence="6">Green portion of the leader tissue</tissue>
    </source>
</reference>
<dbReference type="InterPro" id="IPR045058">
    <property type="entry name" value="GIMA/IAN/Toc"/>
</dbReference>
<accession>B8LPU8</accession>
<dbReference type="SUPFAM" id="SSF52540">
    <property type="entry name" value="P-loop containing nucleoside triphosphate hydrolases"/>
    <property type="match status" value="1"/>
</dbReference>
<dbReference type="InterPro" id="IPR027417">
    <property type="entry name" value="P-loop_NTPase"/>
</dbReference>
<feature type="domain" description="AIG1-type G" evidence="5">
    <location>
        <begin position="19"/>
        <end position="226"/>
    </location>
</feature>
<sequence>MGGSGVDEVDDWELTGPTTGVTTLVLVGRTGNGKSATGNSILGRKAFKSRSRSGAVTQTSELQHVEMNDGRQLNVIDTPGLFDPTVNPDFLGKEIVKCIDLAKDGLHGVLFVLSVRNRFTAEEAAALESLQMLFGEKILNFMVVIFTGGDELEENLETLEDYLHESPLELQELLRQCNHRKVLFNNKTTSETTMARQITELLKQIDIVVAQNGGHPYSNELFHEAQERLNRQKDIDSGGYSKEEIQFLQKQMENAYAEQLKQLTEMVEEKLRITTERLEQRLSSEQSARENAEKRAQIEQEESGEKIRMLQEKLQKAEEETENLKKQMGGGSKCVIL</sequence>
<proteinExistence type="evidence at transcript level"/>
<dbReference type="PROSITE" id="PS51720">
    <property type="entry name" value="G_AIG1"/>
    <property type="match status" value="1"/>
</dbReference>
<evidence type="ECO:0000256" key="3">
    <source>
        <dbReference type="ARBA" id="ARBA00023134"/>
    </source>
</evidence>
<keyword evidence="3" id="KW-0342">GTP-binding</keyword>
<dbReference type="OMA" id="YLMEAPE"/>
<evidence type="ECO:0000256" key="2">
    <source>
        <dbReference type="ARBA" id="ARBA00022741"/>
    </source>
</evidence>
<evidence type="ECO:0000259" key="5">
    <source>
        <dbReference type="PROSITE" id="PS51720"/>
    </source>
</evidence>
<dbReference type="CDD" id="cd01852">
    <property type="entry name" value="AIG1"/>
    <property type="match status" value="1"/>
</dbReference>
<dbReference type="AlphaFoldDB" id="B8LPU8"/>
<comment type="similarity">
    <text evidence="1">Belongs to the TRAFAC class TrmE-Era-EngA-EngB-Septin-like GTPase superfamily. AIG1/Toc34/Toc159-like paraseptin GTPase family. IAN subfamily.</text>
</comment>
<evidence type="ECO:0000313" key="6">
    <source>
        <dbReference type="EMBL" id="ABR17678.1"/>
    </source>
</evidence>
<protein>
    <recommendedName>
        <fullName evidence="5">AIG1-type G domain-containing protein</fullName>
    </recommendedName>
</protein>
<dbReference type="InterPro" id="IPR006703">
    <property type="entry name" value="G_AIG1"/>
</dbReference>
<keyword evidence="2" id="KW-0547">Nucleotide-binding</keyword>
<dbReference type="PANTHER" id="PTHR10903:SF184">
    <property type="entry name" value="GTP-BINDING PROTEIN A"/>
    <property type="match status" value="1"/>
</dbReference>
<evidence type="ECO:0000256" key="4">
    <source>
        <dbReference type="SAM" id="MobiDB-lite"/>
    </source>
</evidence>
<dbReference type="PANTHER" id="PTHR10903">
    <property type="entry name" value="GTPASE, IMAP FAMILY MEMBER-RELATED"/>
    <property type="match status" value="1"/>
</dbReference>
<dbReference type="FunFam" id="3.40.50.300:FF:000840">
    <property type="entry name" value="Immune-associated nucleotide-binding protein 9"/>
    <property type="match status" value="1"/>
</dbReference>
<dbReference type="GO" id="GO:0005525">
    <property type="term" value="F:GTP binding"/>
    <property type="evidence" value="ECO:0007669"/>
    <property type="project" value="UniProtKB-KW"/>
</dbReference>
<feature type="region of interest" description="Disordered" evidence="4">
    <location>
        <begin position="282"/>
        <end position="337"/>
    </location>
</feature>
<name>B8LPU8_PICSI</name>
<dbReference type="Pfam" id="PF04548">
    <property type="entry name" value="AIG1"/>
    <property type="match status" value="1"/>
</dbReference>
<evidence type="ECO:0000256" key="1">
    <source>
        <dbReference type="ARBA" id="ARBA00008535"/>
    </source>
</evidence>